<feature type="domain" description="GGDEF" evidence="1">
    <location>
        <begin position="60"/>
        <end position="189"/>
    </location>
</feature>
<proteinExistence type="predicted"/>
<dbReference type="NCBIfam" id="TIGR00254">
    <property type="entry name" value="GGDEF"/>
    <property type="match status" value="1"/>
</dbReference>
<dbReference type="PANTHER" id="PTHR45138">
    <property type="entry name" value="REGULATORY COMPONENTS OF SENSORY TRANSDUCTION SYSTEM"/>
    <property type="match status" value="1"/>
</dbReference>
<dbReference type="SMART" id="SM00267">
    <property type="entry name" value="GGDEF"/>
    <property type="match status" value="1"/>
</dbReference>
<dbReference type="SUPFAM" id="SSF55073">
    <property type="entry name" value="Nucleotide cyclase"/>
    <property type="match status" value="1"/>
</dbReference>
<dbReference type="CDD" id="cd01949">
    <property type="entry name" value="GGDEF"/>
    <property type="match status" value="1"/>
</dbReference>
<dbReference type="AlphaFoldDB" id="A0AAT9LFY4"/>
<protein>
    <submittedName>
        <fullName evidence="2">GGDEF domain-containing protein</fullName>
    </submittedName>
</protein>
<dbReference type="EMBL" id="CP062796">
    <property type="protein sequence ID" value="QUL98745.1"/>
    <property type="molecule type" value="Genomic_DNA"/>
</dbReference>
<accession>A0AAT9LFY4</accession>
<dbReference type="GO" id="GO:0052621">
    <property type="term" value="F:diguanylate cyclase activity"/>
    <property type="evidence" value="ECO:0007669"/>
    <property type="project" value="TreeGrafter"/>
</dbReference>
<evidence type="ECO:0000259" key="1">
    <source>
        <dbReference type="PROSITE" id="PS50887"/>
    </source>
</evidence>
<dbReference type="InterPro" id="IPR043128">
    <property type="entry name" value="Rev_trsase/Diguanyl_cyclase"/>
</dbReference>
<dbReference type="InterPro" id="IPR029787">
    <property type="entry name" value="Nucleotide_cyclase"/>
</dbReference>
<organism evidence="2">
    <name type="scientific">Candidatus Fermentithermobacillus carboniphilus</name>
    <dbReference type="NCBI Taxonomy" id="3085328"/>
    <lineage>
        <taxon>Bacteria</taxon>
        <taxon>Bacillati</taxon>
        <taxon>Bacillota</taxon>
        <taxon>Candidatus Fermentithermobacillia</taxon>
        <taxon>Candidatus Fermentithermobacillales</taxon>
        <taxon>Candidatus Fermentithermobacillaceae</taxon>
        <taxon>Candidatus Fermentithermobacillus</taxon>
    </lineage>
</organism>
<evidence type="ECO:0000313" key="2">
    <source>
        <dbReference type="EMBL" id="QUL98745.1"/>
    </source>
</evidence>
<reference evidence="2" key="2">
    <citation type="journal article" date="2023" name="Biology">
        <title>Prokaryotic Life Associated with Coal-Fire Gas Vents Revealed by Metagenomics.</title>
        <authorList>
            <person name="Kadnikov V.V."/>
            <person name="Mardanov A.V."/>
            <person name="Beletsky A.V."/>
            <person name="Karnachuk O.V."/>
            <person name="Ravin N.V."/>
        </authorList>
    </citation>
    <scope>NUCLEOTIDE SEQUENCE</scope>
    <source>
        <strain evidence="2">Bu02</strain>
    </source>
</reference>
<reference evidence="2" key="1">
    <citation type="submission" date="2020-10" db="EMBL/GenBank/DDBJ databases">
        <authorList>
            <person name="Kadnikov V."/>
            <person name="Beletsky A.V."/>
            <person name="Mardanov A.V."/>
            <person name="Karnachuk O.V."/>
            <person name="Ravin N.V."/>
        </authorList>
    </citation>
    <scope>NUCLEOTIDE SEQUENCE</scope>
    <source>
        <strain evidence="2">Bu02</strain>
    </source>
</reference>
<dbReference type="PROSITE" id="PS50887">
    <property type="entry name" value="GGDEF"/>
    <property type="match status" value="1"/>
</dbReference>
<sequence>MPKLAPTTQQVSQRGCGVLFLPTIARSEELLRLAQRDPLTGLLNRRSLYQLIDRLVAEGKKFAVVLVDLDGFKRVNDKHGHLVGDRILQRVAEAMQGAIRHEDAVARYGGDEFAVVVTGSRENGELVMRRLRDAVESVSREARVETSLSGGVAAWPEDGATLEELLQAADRMLYRAKRDGKSGLREARAGGCSS</sequence>
<dbReference type="InterPro" id="IPR000160">
    <property type="entry name" value="GGDEF_dom"/>
</dbReference>
<gene>
    <name evidence="2" type="ORF">IMF26_01275</name>
</gene>
<dbReference type="PANTHER" id="PTHR45138:SF9">
    <property type="entry name" value="DIGUANYLATE CYCLASE DGCM-RELATED"/>
    <property type="match status" value="1"/>
</dbReference>
<dbReference type="Pfam" id="PF00990">
    <property type="entry name" value="GGDEF"/>
    <property type="match status" value="1"/>
</dbReference>
<dbReference type="FunFam" id="3.30.70.270:FF:000001">
    <property type="entry name" value="Diguanylate cyclase domain protein"/>
    <property type="match status" value="1"/>
</dbReference>
<dbReference type="KEGG" id="fcz:IMF26_01275"/>
<name>A0AAT9LFY4_9FIRM</name>
<dbReference type="Gene3D" id="3.30.70.270">
    <property type="match status" value="1"/>
</dbReference>
<dbReference type="InterPro" id="IPR050469">
    <property type="entry name" value="Diguanylate_Cyclase"/>
</dbReference>